<protein>
    <submittedName>
        <fullName evidence="11">Uncharacterized protein LOC115883193</fullName>
    </submittedName>
</protein>
<evidence type="ECO:0000256" key="4">
    <source>
        <dbReference type="ARBA" id="ARBA00022729"/>
    </source>
</evidence>
<dbReference type="GO" id="GO:0030431">
    <property type="term" value="P:sleep"/>
    <property type="evidence" value="ECO:0007669"/>
    <property type="project" value="InterPro"/>
</dbReference>
<keyword evidence="10" id="KW-1185">Reference proteome</keyword>
<reference evidence="11" key="1">
    <citation type="submission" date="2025-08" db="UniProtKB">
        <authorList>
            <consortium name="RefSeq"/>
        </authorList>
    </citation>
    <scope>IDENTIFICATION</scope>
    <source>
        <tissue evidence="11">Gonads</tissue>
    </source>
</reference>
<dbReference type="RefSeq" id="XP_030757369.1">
    <property type="nucleotide sequence ID" value="XM_030901509.1"/>
</dbReference>
<keyword evidence="4 9" id="KW-0732">Signal</keyword>
<keyword evidence="2" id="KW-0336">GPI-anchor</keyword>
<proteinExistence type="predicted"/>
<feature type="signal peptide" evidence="9">
    <location>
        <begin position="1"/>
        <end position="26"/>
    </location>
</feature>
<dbReference type="PANTHER" id="PTHR33562:SF29">
    <property type="entry name" value="PROTEIN SLEEPLESS"/>
    <property type="match status" value="1"/>
</dbReference>
<evidence type="ECO:0000256" key="5">
    <source>
        <dbReference type="ARBA" id="ARBA00022989"/>
    </source>
</evidence>
<dbReference type="Proteomes" id="UP000504635">
    <property type="component" value="Unplaced"/>
</dbReference>
<keyword evidence="6" id="KW-0472">Membrane</keyword>
<evidence type="ECO:0000313" key="11">
    <source>
        <dbReference type="RefSeq" id="XP_030757369.1"/>
    </source>
</evidence>
<dbReference type="AlphaFoldDB" id="A0A6J2Y355"/>
<gene>
    <name evidence="11" type="primary">LOC115883193</name>
</gene>
<dbReference type="InParanoid" id="A0A6J2Y355"/>
<accession>A0A6J2Y355</accession>
<dbReference type="Pfam" id="PF17064">
    <property type="entry name" value="QVR"/>
    <property type="match status" value="1"/>
</dbReference>
<name>A0A6J2Y355_SITOR</name>
<evidence type="ECO:0000256" key="7">
    <source>
        <dbReference type="ARBA" id="ARBA00023180"/>
    </source>
</evidence>
<feature type="chain" id="PRO_5027045930" evidence="9">
    <location>
        <begin position="27"/>
        <end position="162"/>
    </location>
</feature>
<dbReference type="GeneID" id="115883193"/>
<keyword evidence="3" id="KW-0812">Transmembrane</keyword>
<organism evidence="10 11">
    <name type="scientific">Sitophilus oryzae</name>
    <name type="common">Rice weevil</name>
    <name type="synonym">Curculio oryzae</name>
    <dbReference type="NCBI Taxonomy" id="7048"/>
    <lineage>
        <taxon>Eukaryota</taxon>
        <taxon>Metazoa</taxon>
        <taxon>Ecdysozoa</taxon>
        <taxon>Arthropoda</taxon>
        <taxon>Hexapoda</taxon>
        <taxon>Insecta</taxon>
        <taxon>Pterygota</taxon>
        <taxon>Neoptera</taxon>
        <taxon>Endopterygota</taxon>
        <taxon>Coleoptera</taxon>
        <taxon>Polyphaga</taxon>
        <taxon>Cucujiformia</taxon>
        <taxon>Curculionidae</taxon>
        <taxon>Dryophthorinae</taxon>
        <taxon>Sitophilus</taxon>
    </lineage>
</organism>
<evidence type="ECO:0000256" key="6">
    <source>
        <dbReference type="ARBA" id="ARBA00023136"/>
    </source>
</evidence>
<evidence type="ECO:0000313" key="10">
    <source>
        <dbReference type="Proteomes" id="UP000504635"/>
    </source>
</evidence>
<dbReference type="GO" id="GO:0032222">
    <property type="term" value="P:regulation of synaptic transmission, cholinergic"/>
    <property type="evidence" value="ECO:0007669"/>
    <property type="project" value="InterPro"/>
</dbReference>
<dbReference type="InterPro" id="IPR031424">
    <property type="entry name" value="QVR-like"/>
</dbReference>
<evidence type="ECO:0000256" key="3">
    <source>
        <dbReference type="ARBA" id="ARBA00022692"/>
    </source>
</evidence>
<dbReference type="OrthoDB" id="6329445at2759"/>
<keyword evidence="8" id="KW-0449">Lipoprotein</keyword>
<evidence type="ECO:0000256" key="9">
    <source>
        <dbReference type="SAM" id="SignalP"/>
    </source>
</evidence>
<comment type="subcellular location">
    <subcellularLocation>
        <location evidence="1">Membrane</location>
        <topology evidence="1">Lipid-anchor</topology>
        <topology evidence="1">GPI-anchor</topology>
    </subcellularLocation>
</comment>
<evidence type="ECO:0000256" key="1">
    <source>
        <dbReference type="ARBA" id="ARBA00004589"/>
    </source>
</evidence>
<keyword evidence="5" id="KW-1133">Transmembrane helix</keyword>
<dbReference type="KEGG" id="soy:115883193"/>
<sequence>MAWHSGYSSVLLLLLLIVQCILYTRAIQCYKCIFAENIYTTGESLCNGFDYSDKFIVDCPYSTYCMKKNTHSKIGEEQINGTERDCALQMYRTQKIRNGKWHQEIEVEEPYVEGCKTTKDKGLRTPFIEHCYCKGDLCNNAFIPKGNLLLYISIPCLIIMWL</sequence>
<dbReference type="PANTHER" id="PTHR33562">
    <property type="entry name" value="ATILLA, ISOFORM B-RELATED-RELATED"/>
    <property type="match status" value="1"/>
</dbReference>
<dbReference type="GO" id="GO:0098552">
    <property type="term" value="C:side of membrane"/>
    <property type="evidence" value="ECO:0007669"/>
    <property type="project" value="UniProtKB-KW"/>
</dbReference>
<keyword evidence="7" id="KW-0325">Glycoprotein</keyword>
<evidence type="ECO:0000256" key="8">
    <source>
        <dbReference type="ARBA" id="ARBA00023288"/>
    </source>
</evidence>
<evidence type="ECO:0000256" key="2">
    <source>
        <dbReference type="ARBA" id="ARBA00022622"/>
    </source>
</evidence>
<dbReference type="InterPro" id="IPR050975">
    <property type="entry name" value="Sleep_regulator"/>
</dbReference>